<keyword evidence="3" id="KW-1185">Reference proteome</keyword>
<evidence type="ECO:0000313" key="3">
    <source>
        <dbReference type="Proteomes" id="UP000004440"/>
    </source>
</evidence>
<dbReference type="STRING" id="1001994.MY1_1589"/>
<protein>
    <submittedName>
        <fullName evidence="2">Borrelia P83 multi-domain protein</fullName>
    </submittedName>
</protein>
<sequence length="386" mass="44097">MKTNFILSYTFCSILLLGIFGLLYGDAFAQNPSLNDDDSKAEERQKELEQKKAEQKEKAEERQKELEQKKAEQKEKAEERQKELEQKKAEQKEKAEERQKELEQKKAEQKEKAEERQKELEQKKAELVTNRENLEAKQSKKFQQYEEKLKEIKEKSQNKIKANISSDEISLKSKQIEEQVIKKSEEIQQRLAEKSDKLDSRIKNILDKINDGQYMGVKTPTKDYTETFELTFDSVDASQVSNQSQMSTLTGKMTFTLYDKSKSDLKLELNECNIVVDEINYNCGFGKARTVSSGQSGAKDSLVIMAFLEDGVLEELHTTMKLFVNANIPINNIDQSQVSIIGPQSKISNLWILNGNATLTKLTSENIVSGNNITTSLEEGMSFGDK</sequence>
<dbReference type="PATRIC" id="fig|1001994.6.peg.1568"/>
<evidence type="ECO:0000256" key="1">
    <source>
        <dbReference type="SAM" id="MobiDB-lite"/>
    </source>
</evidence>
<accession>F9CXY6</accession>
<dbReference type="RefSeq" id="WP_007551310.1">
    <property type="nucleotide sequence ID" value="NZ_AFPU01000001.1"/>
</dbReference>
<dbReference type="AlphaFoldDB" id="F9CXY6"/>
<dbReference type="EMBL" id="AFPU01000001">
    <property type="protein sequence ID" value="EGP94341.1"/>
    <property type="molecule type" value="Genomic_DNA"/>
</dbReference>
<organism evidence="2 3">
    <name type="scientific">Nitrosarchaeum koreense MY1</name>
    <dbReference type="NCBI Taxonomy" id="1001994"/>
    <lineage>
        <taxon>Archaea</taxon>
        <taxon>Nitrososphaerota</taxon>
        <taxon>Nitrososphaeria</taxon>
        <taxon>Nitrosopumilales</taxon>
        <taxon>Nitrosopumilaceae</taxon>
        <taxon>Nitrosarchaeum</taxon>
    </lineage>
</organism>
<comment type="caution">
    <text evidence="2">The sequence shown here is derived from an EMBL/GenBank/DDBJ whole genome shotgun (WGS) entry which is preliminary data.</text>
</comment>
<feature type="region of interest" description="Disordered" evidence="1">
    <location>
        <begin position="32"/>
        <end position="124"/>
    </location>
</feature>
<evidence type="ECO:0000313" key="2">
    <source>
        <dbReference type="EMBL" id="EGP94341.1"/>
    </source>
</evidence>
<feature type="compositionally biased region" description="Basic and acidic residues" evidence="1">
    <location>
        <begin position="37"/>
        <end position="124"/>
    </location>
</feature>
<name>F9CXY6_9ARCH</name>
<reference evidence="2 3" key="1">
    <citation type="journal article" date="2011" name="J. Bacteriol.">
        <title>Genome Sequence of an Ammonia-Oxidizing Soil Archaeon, "Candidatus Nitrosoarchaeum koreensis" MY1.</title>
        <authorList>
            <person name="Kim B.K."/>
            <person name="Jung M.Y."/>
            <person name="Yu D.S."/>
            <person name="Park S.J."/>
            <person name="Oh T.K."/>
            <person name="Rhee S.K."/>
            <person name="Kim J.F."/>
        </authorList>
    </citation>
    <scope>NUCLEOTIDE SEQUENCE [LARGE SCALE GENOMIC DNA]</scope>
    <source>
        <strain evidence="2 3">MY1</strain>
    </source>
</reference>
<gene>
    <name evidence="2" type="ORF">MY1_1589</name>
</gene>
<dbReference type="Proteomes" id="UP000004440">
    <property type="component" value="Unassembled WGS sequence"/>
</dbReference>
<dbReference type="OrthoDB" id="12347at2157"/>
<proteinExistence type="predicted"/>